<accession>A0A484I960</accession>
<gene>
    <name evidence="2" type="ORF">NFRAN_0961</name>
</gene>
<keyword evidence="1" id="KW-1133">Transmembrane helix</keyword>
<evidence type="ECO:0008006" key="4">
    <source>
        <dbReference type="Google" id="ProtNLM"/>
    </source>
</evidence>
<dbReference type="EMBL" id="LR216287">
    <property type="protein sequence ID" value="VFJ13283.1"/>
    <property type="molecule type" value="Genomic_DNA"/>
</dbReference>
<keyword evidence="1" id="KW-0472">Membrane</keyword>
<feature type="transmembrane region" description="Helical" evidence="1">
    <location>
        <begin position="154"/>
        <end position="175"/>
    </location>
</feature>
<proteinExistence type="predicted"/>
<name>A0A484I960_9ARCH</name>
<feature type="transmembrane region" description="Helical" evidence="1">
    <location>
        <begin position="117"/>
        <end position="142"/>
    </location>
</feature>
<keyword evidence="3" id="KW-1185">Reference proteome</keyword>
<evidence type="ECO:0000313" key="2">
    <source>
        <dbReference type="EMBL" id="VFJ13283.1"/>
    </source>
</evidence>
<organism evidence="2 3">
    <name type="scientific">Candidatus Nitrosocosmicus franklandianus</name>
    <dbReference type="NCBI Taxonomy" id="1798806"/>
    <lineage>
        <taxon>Archaea</taxon>
        <taxon>Nitrososphaerota</taxon>
        <taxon>Nitrososphaeria</taxon>
        <taxon>Nitrososphaerales</taxon>
        <taxon>Nitrososphaeraceae</taxon>
        <taxon>Candidatus Nitrosocosmicus</taxon>
    </lineage>
</organism>
<dbReference type="KEGG" id="nfn:NFRAN_0961"/>
<feature type="transmembrane region" description="Helical" evidence="1">
    <location>
        <begin position="23"/>
        <end position="44"/>
    </location>
</feature>
<keyword evidence="1" id="KW-0812">Transmembrane</keyword>
<dbReference type="AlphaFoldDB" id="A0A484I960"/>
<evidence type="ECO:0000313" key="3">
    <source>
        <dbReference type="Proteomes" id="UP000294299"/>
    </source>
</evidence>
<sequence>MATFLILIYLKKSKNSQHMIDKIYFFILSAVVCWFIAESLYGYYDGLLHIDAYPSPADLFYLLGSIFFILFFYSLNRSYKIEPGMIISALITFSLFIIYSLYVAIFIFEIYQISNDVGALILLFSYPVFDTLIILASTAYFLRGKDISLKREYNFWIFFAFFGFMFLVADLVFGFNDLFNIIDTNRFLDIFYNIGYIMLGIALIIKIKYASAALQEHDLKEN</sequence>
<reference evidence="2 3" key="1">
    <citation type="submission" date="2019-02" db="EMBL/GenBank/DDBJ databases">
        <authorList>
            <person name="Lehtovirta-Morley E L."/>
        </authorList>
    </citation>
    <scope>NUCLEOTIDE SEQUENCE [LARGE SCALE GENOMIC DNA]</scope>
    <source>
        <strain evidence="2">NFRAN1</strain>
    </source>
</reference>
<feature type="transmembrane region" description="Helical" evidence="1">
    <location>
        <begin position="187"/>
        <end position="205"/>
    </location>
</feature>
<feature type="transmembrane region" description="Helical" evidence="1">
    <location>
        <begin position="59"/>
        <end position="75"/>
    </location>
</feature>
<dbReference type="Proteomes" id="UP000294299">
    <property type="component" value="Chromosome NFRAN"/>
</dbReference>
<protein>
    <recommendedName>
        <fullName evidence="4">Histidine kinase N-terminal 7TM region domain-containing protein</fullName>
    </recommendedName>
</protein>
<evidence type="ECO:0000256" key="1">
    <source>
        <dbReference type="SAM" id="Phobius"/>
    </source>
</evidence>
<feature type="transmembrane region" description="Helical" evidence="1">
    <location>
        <begin position="87"/>
        <end position="111"/>
    </location>
</feature>